<keyword evidence="1" id="KW-0732">Signal</keyword>
<gene>
    <name evidence="2" type="ORF">EV186_102720</name>
</gene>
<dbReference type="GO" id="GO:0005975">
    <property type="term" value="P:carbohydrate metabolic process"/>
    <property type="evidence" value="ECO:0007669"/>
    <property type="project" value="UniProtKB-ARBA"/>
</dbReference>
<dbReference type="Gene3D" id="2.60.40.10">
    <property type="entry name" value="Immunoglobulins"/>
    <property type="match status" value="1"/>
</dbReference>
<dbReference type="Pfam" id="PF05345">
    <property type="entry name" value="He_PIG"/>
    <property type="match status" value="1"/>
</dbReference>
<keyword evidence="3" id="KW-1185">Reference proteome</keyword>
<evidence type="ECO:0000313" key="2">
    <source>
        <dbReference type="EMBL" id="TDQ00854.1"/>
    </source>
</evidence>
<dbReference type="EMBL" id="SNXZ01000002">
    <property type="protein sequence ID" value="TDQ00854.1"/>
    <property type="molecule type" value="Genomic_DNA"/>
</dbReference>
<comment type="caution">
    <text evidence="2">The sequence shown here is derived from an EMBL/GenBank/DDBJ whole genome shotgun (WGS) entry which is preliminary data.</text>
</comment>
<dbReference type="Proteomes" id="UP000295444">
    <property type="component" value="Unassembled WGS sequence"/>
</dbReference>
<name>A0A4R6SGK8_LABRH</name>
<dbReference type="RefSeq" id="WP_133849510.1">
    <property type="nucleotide sequence ID" value="NZ_SNXZ01000002.1"/>
</dbReference>
<evidence type="ECO:0000256" key="1">
    <source>
        <dbReference type="SAM" id="SignalP"/>
    </source>
</evidence>
<feature type="chain" id="PRO_5020886066" evidence="1">
    <location>
        <begin position="28"/>
        <end position="217"/>
    </location>
</feature>
<dbReference type="InterPro" id="IPR013783">
    <property type="entry name" value="Ig-like_fold"/>
</dbReference>
<reference evidence="2 3" key="1">
    <citation type="submission" date="2019-03" db="EMBL/GenBank/DDBJ databases">
        <title>Genomic Encyclopedia of Type Strains, Phase IV (KMG-IV): sequencing the most valuable type-strain genomes for metagenomic binning, comparative biology and taxonomic classification.</title>
        <authorList>
            <person name="Goeker M."/>
        </authorList>
    </citation>
    <scope>NUCLEOTIDE SEQUENCE [LARGE SCALE GENOMIC DNA]</scope>
    <source>
        <strain evidence="2 3">DSM 45361</strain>
    </source>
</reference>
<proteinExistence type="predicted"/>
<dbReference type="AlphaFoldDB" id="A0A4R6SGK8"/>
<feature type="signal peptide" evidence="1">
    <location>
        <begin position="1"/>
        <end position="27"/>
    </location>
</feature>
<evidence type="ECO:0000313" key="3">
    <source>
        <dbReference type="Proteomes" id="UP000295444"/>
    </source>
</evidence>
<dbReference type="OrthoDB" id="904022at2"/>
<accession>A0A4R6SGK8</accession>
<organism evidence="2 3">
    <name type="scientific">Labedaea rhizosphaerae</name>
    <dbReference type="NCBI Taxonomy" id="598644"/>
    <lineage>
        <taxon>Bacteria</taxon>
        <taxon>Bacillati</taxon>
        <taxon>Actinomycetota</taxon>
        <taxon>Actinomycetes</taxon>
        <taxon>Pseudonocardiales</taxon>
        <taxon>Pseudonocardiaceae</taxon>
        <taxon>Labedaea</taxon>
    </lineage>
</organism>
<protein>
    <submittedName>
        <fullName evidence="2">Uncharacterized protein</fullName>
    </submittedName>
</protein>
<sequence>MTRNRLLAFTAAACLATQILLTGTADAVTSSKADLRDGQLRLEGTSAPGVFVIAESTTSAAGARADTSGRYKIQAGGFTAPDCKVTIRDGRTPTATVALTGCTPSVVPVPPVPAPPTGSCVITSVFPLSVPAGTATAVNFTTSGCDTTTGSGATPTPVRWSVVAGVIPTGMTGPNFQGTTGGNIIGTPSIPGTYTFTLQVSDQIGATDQENVTLTVA</sequence>